<dbReference type="GeneID" id="85481336"/>
<comment type="caution">
    <text evidence="1">The sequence shown here is derived from an EMBL/GenBank/DDBJ whole genome shotgun (WGS) entry which is preliminary data.</text>
</comment>
<evidence type="ECO:0000313" key="1">
    <source>
        <dbReference type="EMBL" id="KAK1654866.1"/>
    </source>
</evidence>
<sequence>MESGSLLCFSLFSSALLRIHYHGHGTHRHGRTGFNPVPNFPLNAPQFPANVGLGPICKSEKSLSHLYSTKHGDYRWCMCLKKVGGGHTDTVRYGYSSFRRGKKKEKKNETRPVPTASMISISWGRNTGGGGRAWPVEWLPDVFGSKRLWSVVEDKAGTRYTTPYRTRVAPPSGFTRVLAYNSAKTAKHPSRKFVRIPSIYPA</sequence>
<evidence type="ECO:0000313" key="2">
    <source>
        <dbReference type="Proteomes" id="UP001243989"/>
    </source>
</evidence>
<protein>
    <submittedName>
        <fullName evidence="1">Uncharacterized protein</fullName>
    </submittedName>
</protein>
<organism evidence="1 2">
    <name type="scientific">Colletotrichum phormii</name>
    <dbReference type="NCBI Taxonomy" id="359342"/>
    <lineage>
        <taxon>Eukaryota</taxon>
        <taxon>Fungi</taxon>
        <taxon>Dikarya</taxon>
        <taxon>Ascomycota</taxon>
        <taxon>Pezizomycotina</taxon>
        <taxon>Sordariomycetes</taxon>
        <taxon>Hypocreomycetidae</taxon>
        <taxon>Glomerellales</taxon>
        <taxon>Glomerellaceae</taxon>
        <taxon>Colletotrichum</taxon>
        <taxon>Colletotrichum acutatum species complex</taxon>
    </lineage>
</organism>
<dbReference type="RefSeq" id="XP_060450910.1">
    <property type="nucleotide sequence ID" value="XM_060596474.1"/>
</dbReference>
<gene>
    <name evidence="1" type="ORF">BDP81DRAFT_89969</name>
</gene>
<dbReference type="Proteomes" id="UP001243989">
    <property type="component" value="Unassembled WGS sequence"/>
</dbReference>
<proteinExistence type="predicted"/>
<keyword evidence="2" id="KW-1185">Reference proteome</keyword>
<name>A0AAJ0A4D7_9PEZI</name>
<dbReference type="EMBL" id="JAHMHQ010000002">
    <property type="protein sequence ID" value="KAK1654866.1"/>
    <property type="molecule type" value="Genomic_DNA"/>
</dbReference>
<dbReference type="AlphaFoldDB" id="A0AAJ0A4D7"/>
<accession>A0AAJ0A4D7</accession>
<reference evidence="1" key="1">
    <citation type="submission" date="2021-06" db="EMBL/GenBank/DDBJ databases">
        <title>Comparative genomics, transcriptomics and evolutionary studies reveal genomic signatures of adaptation to plant cell wall in hemibiotrophic fungi.</title>
        <authorList>
            <consortium name="DOE Joint Genome Institute"/>
            <person name="Baroncelli R."/>
            <person name="Diaz J.F."/>
            <person name="Benocci T."/>
            <person name="Peng M."/>
            <person name="Battaglia E."/>
            <person name="Haridas S."/>
            <person name="Andreopoulos W."/>
            <person name="Labutti K."/>
            <person name="Pangilinan J."/>
            <person name="Floch G.L."/>
            <person name="Makela M.R."/>
            <person name="Henrissat B."/>
            <person name="Grigoriev I.V."/>
            <person name="Crouch J.A."/>
            <person name="De Vries R.P."/>
            <person name="Sukno S.A."/>
            <person name="Thon M.R."/>
        </authorList>
    </citation>
    <scope>NUCLEOTIDE SEQUENCE</scope>
    <source>
        <strain evidence="1">CBS 102054</strain>
    </source>
</reference>